<dbReference type="Proteomes" id="UP000280475">
    <property type="component" value="Chromosome"/>
</dbReference>
<evidence type="ECO:0000313" key="3">
    <source>
        <dbReference type="Proteomes" id="UP000280475"/>
    </source>
</evidence>
<keyword evidence="1" id="KW-0175">Coiled coil</keyword>
<evidence type="ECO:0008006" key="4">
    <source>
        <dbReference type="Google" id="ProtNLM"/>
    </source>
</evidence>
<feature type="coiled-coil region" evidence="1">
    <location>
        <begin position="32"/>
        <end position="59"/>
    </location>
</feature>
<evidence type="ECO:0000256" key="1">
    <source>
        <dbReference type="SAM" id="Coils"/>
    </source>
</evidence>
<gene>
    <name evidence="2" type="ORF">C7H83_06905</name>
</gene>
<name>A0A3G5FJA0_TETHA</name>
<evidence type="ECO:0000313" key="2">
    <source>
        <dbReference type="EMBL" id="AYW50208.1"/>
    </source>
</evidence>
<reference evidence="2 3" key="1">
    <citation type="journal article" date="2012" name="Int. J. Syst. Evol. Microbiol.">
        <title>Characterization of Tetragenococcus strains from sugar thick juice reveals a novel species, Tetragenococcus osmophilus sp. nov., and divides Tetragenococcus halophilus into two subspecies, T. halophilus subsp. halophilus subsp. nov. and T. halophilus subsp. flandriensis subsp. nov.</title>
        <authorList>
            <person name="Juste A."/>
            <person name="Van Trappen S."/>
            <person name="Verreth C."/>
            <person name="Cleenwerck I."/>
            <person name="De Vos P."/>
            <person name="Lievens B."/>
            <person name="Willems K.A."/>
        </authorList>
    </citation>
    <scope>NUCLEOTIDE SEQUENCE [LARGE SCALE GENOMIC DNA]</scope>
    <source>
        <strain evidence="2 3">LMG 26042</strain>
    </source>
</reference>
<dbReference type="AlphaFoldDB" id="A0A3G5FJA0"/>
<accession>A0A3G5FJA0</accession>
<dbReference type="EMBL" id="CP027768">
    <property type="protein sequence ID" value="AYW50208.1"/>
    <property type="molecule type" value="Genomic_DNA"/>
</dbReference>
<protein>
    <recommendedName>
        <fullName evidence="4">DUF1642 domain-containing protein</fullName>
    </recommendedName>
</protein>
<proteinExistence type="predicted"/>
<organism evidence="2 3">
    <name type="scientific">Tetragenococcus halophilus</name>
    <name type="common">Pediococcus halophilus</name>
    <dbReference type="NCBI Taxonomy" id="51669"/>
    <lineage>
        <taxon>Bacteria</taxon>
        <taxon>Bacillati</taxon>
        <taxon>Bacillota</taxon>
        <taxon>Bacilli</taxon>
        <taxon>Lactobacillales</taxon>
        <taxon>Enterococcaceae</taxon>
        <taxon>Tetragenococcus</taxon>
    </lineage>
</organism>
<dbReference type="RefSeq" id="WP_103892505.1">
    <property type="nucleotide sequence ID" value="NZ_CP027768.1"/>
</dbReference>
<sequence>MNMTTERNYAKGGIVFTEAGSIGGGNYGKVREQFIKAELEKLDDKKRNYEQELKELRQLYYLKVTDGGLAYLNLDLDLNAETWEVSTKGETNGYQTQFTKEEIMAINKGLWSIAVPVEEDDRRC</sequence>